<dbReference type="AlphaFoldDB" id="T0XSF1"/>
<dbReference type="InterPro" id="IPR033693">
    <property type="entry name" value="PGPEP1_Glu_AS"/>
</dbReference>
<evidence type="ECO:0000256" key="6">
    <source>
        <dbReference type="ARBA" id="ARBA00019191"/>
    </source>
</evidence>
<dbReference type="InterPro" id="IPR016125">
    <property type="entry name" value="Peptidase_C15-like"/>
</dbReference>
<name>T0XSF1_9ZZZZ</name>
<proteinExistence type="inferred from homology"/>
<dbReference type="PRINTS" id="PR00706">
    <property type="entry name" value="PYROGLUPTASE"/>
</dbReference>
<keyword evidence="8" id="KW-0645">Protease</keyword>
<comment type="caution">
    <text evidence="13">The sequence shown here is derived from an EMBL/GenBank/DDBJ whole genome shotgun (WGS) entry which is preliminary data.</text>
</comment>
<evidence type="ECO:0000313" key="13">
    <source>
        <dbReference type="EMBL" id="EQD25781.1"/>
    </source>
</evidence>
<dbReference type="EC" id="3.4.19.3" evidence="5"/>
<keyword evidence="7" id="KW-0963">Cytoplasm</keyword>
<reference evidence="13" key="2">
    <citation type="journal article" date="2014" name="ISME J.">
        <title>Microbial stratification in low pH oxic and suboxic macroscopic growths along an acid mine drainage.</title>
        <authorList>
            <person name="Mendez-Garcia C."/>
            <person name="Mesa V."/>
            <person name="Sprenger R.R."/>
            <person name="Richter M."/>
            <person name="Diez M.S."/>
            <person name="Solano J."/>
            <person name="Bargiela R."/>
            <person name="Golyshina O.V."/>
            <person name="Manteca A."/>
            <person name="Ramos J.L."/>
            <person name="Gallego J.R."/>
            <person name="Llorente I."/>
            <person name="Martins Dos Santos V.A."/>
            <person name="Jensen O.N."/>
            <person name="Pelaez A.I."/>
            <person name="Sanchez J."/>
            <person name="Ferrer M."/>
        </authorList>
    </citation>
    <scope>NUCLEOTIDE SEQUENCE</scope>
</reference>
<protein>
    <recommendedName>
        <fullName evidence="6">Pyrrolidone-carboxylate peptidase</fullName>
        <ecNumber evidence="5">3.4.19.3</ecNumber>
    </recommendedName>
    <alternativeName>
        <fullName evidence="11">5-oxoprolyl-peptidase</fullName>
    </alternativeName>
    <alternativeName>
        <fullName evidence="12">Pyroglutamyl-peptidase I</fullName>
    </alternativeName>
</protein>
<dbReference type="EMBL" id="AUZZ01011596">
    <property type="protein sequence ID" value="EQD25781.1"/>
    <property type="molecule type" value="Genomic_DNA"/>
</dbReference>
<comment type="subcellular location">
    <subcellularLocation>
        <location evidence="3">Cytoplasm</location>
    </subcellularLocation>
</comment>
<dbReference type="PANTHER" id="PTHR23402:SF1">
    <property type="entry name" value="PYROGLUTAMYL-PEPTIDASE I"/>
    <property type="match status" value="1"/>
</dbReference>
<accession>T0XSF1</accession>
<dbReference type="CDD" id="cd00501">
    <property type="entry name" value="Peptidase_C15"/>
    <property type="match status" value="1"/>
</dbReference>
<evidence type="ECO:0000256" key="7">
    <source>
        <dbReference type="ARBA" id="ARBA00022490"/>
    </source>
</evidence>
<dbReference type="SUPFAM" id="SSF53182">
    <property type="entry name" value="Pyrrolidone carboxyl peptidase (pyroglutamate aminopeptidase)"/>
    <property type="match status" value="1"/>
</dbReference>
<dbReference type="GO" id="GO:0016920">
    <property type="term" value="F:pyroglutamyl-peptidase activity"/>
    <property type="evidence" value="ECO:0007669"/>
    <property type="project" value="UniProtKB-EC"/>
</dbReference>
<keyword evidence="10" id="KW-0788">Thiol protease</keyword>
<dbReference type="PROSITE" id="PS01334">
    <property type="entry name" value="PYRASE_CYS"/>
    <property type="match status" value="1"/>
</dbReference>
<comment type="similarity">
    <text evidence="4">Belongs to the peptidase C15 family.</text>
</comment>
<dbReference type="InterPro" id="IPR029762">
    <property type="entry name" value="PGP-I_bact-type"/>
</dbReference>
<dbReference type="NCBIfam" id="NF009676">
    <property type="entry name" value="PRK13197.1"/>
    <property type="match status" value="1"/>
</dbReference>
<comment type="catalytic activity">
    <reaction evidence="1">
        <text>Release of an N-terminal pyroglutamyl group from a polypeptide, the second amino acid generally not being Pro.</text>
        <dbReference type="EC" id="3.4.19.3"/>
    </reaction>
</comment>
<dbReference type="InterPro" id="IPR036440">
    <property type="entry name" value="Peptidase_C15-like_sf"/>
</dbReference>
<evidence type="ECO:0000256" key="9">
    <source>
        <dbReference type="ARBA" id="ARBA00022801"/>
    </source>
</evidence>
<feature type="non-terminal residue" evidence="13">
    <location>
        <position position="1"/>
    </location>
</feature>
<dbReference type="GO" id="GO:0006508">
    <property type="term" value="P:proteolysis"/>
    <property type="evidence" value="ECO:0007669"/>
    <property type="project" value="UniProtKB-KW"/>
</dbReference>
<comment type="function">
    <text evidence="2">Removes 5-oxoproline from various penultimate amino acid residues except L-proline.</text>
</comment>
<evidence type="ECO:0000256" key="4">
    <source>
        <dbReference type="ARBA" id="ARBA00006641"/>
    </source>
</evidence>
<organism evidence="13">
    <name type="scientific">mine drainage metagenome</name>
    <dbReference type="NCBI Taxonomy" id="410659"/>
    <lineage>
        <taxon>unclassified sequences</taxon>
        <taxon>metagenomes</taxon>
        <taxon>ecological metagenomes</taxon>
    </lineage>
</organism>
<dbReference type="PANTHER" id="PTHR23402">
    <property type="entry name" value="PROTEASE FAMILY C15 PYROGLUTAMYL-PEPTIDASE I-RELATED"/>
    <property type="match status" value="1"/>
</dbReference>
<sequence>LTGFDAFGGESVNPSWEAASALHGTRIAGHRVIARQLPTSFARAPRVLRAALRELDPAAVICVGQAGGRAQISLERVAINVCTARIPDNDGAQPREQPVIAGGPDAHFSRLPLQACLSALRAAAIPAEISNSAGTYVCNQVMYVLLHALRARRAMHAGFVHIPFVPAQVLEHRCTPSMALEHSVAALRVIAAATLDPSAVPRSTHAPGCEH</sequence>
<keyword evidence="9 13" id="KW-0378">Hydrolase</keyword>
<gene>
    <name evidence="13" type="ORF">B2A_15955</name>
</gene>
<evidence type="ECO:0000256" key="3">
    <source>
        <dbReference type="ARBA" id="ARBA00004496"/>
    </source>
</evidence>
<evidence type="ECO:0000256" key="8">
    <source>
        <dbReference type="ARBA" id="ARBA00022670"/>
    </source>
</evidence>
<evidence type="ECO:0000256" key="11">
    <source>
        <dbReference type="ARBA" id="ARBA00030836"/>
    </source>
</evidence>
<dbReference type="Gene3D" id="3.40.630.20">
    <property type="entry name" value="Peptidase C15, pyroglutamyl peptidase I-like"/>
    <property type="match status" value="1"/>
</dbReference>
<evidence type="ECO:0000256" key="10">
    <source>
        <dbReference type="ARBA" id="ARBA00022807"/>
    </source>
</evidence>
<reference evidence="13" key="1">
    <citation type="submission" date="2013-08" db="EMBL/GenBank/DDBJ databases">
        <authorList>
            <person name="Mendez C."/>
            <person name="Richter M."/>
            <person name="Ferrer M."/>
            <person name="Sanchez J."/>
        </authorList>
    </citation>
    <scope>NUCLEOTIDE SEQUENCE</scope>
</reference>
<evidence type="ECO:0000256" key="2">
    <source>
        <dbReference type="ARBA" id="ARBA00002280"/>
    </source>
</evidence>
<evidence type="ECO:0000256" key="5">
    <source>
        <dbReference type="ARBA" id="ARBA00012915"/>
    </source>
</evidence>
<dbReference type="Pfam" id="PF01470">
    <property type="entry name" value="Peptidase_C15"/>
    <property type="match status" value="1"/>
</dbReference>
<dbReference type="FunFam" id="3.40.630.20:FF:000001">
    <property type="entry name" value="Pyrrolidone-carboxylate peptidase"/>
    <property type="match status" value="1"/>
</dbReference>
<evidence type="ECO:0000256" key="12">
    <source>
        <dbReference type="ARBA" id="ARBA00031559"/>
    </source>
</evidence>
<dbReference type="PIRSF" id="PIRSF015592">
    <property type="entry name" value="Prld-crbxl_pptds"/>
    <property type="match status" value="1"/>
</dbReference>
<dbReference type="InterPro" id="IPR000816">
    <property type="entry name" value="Peptidase_C15"/>
</dbReference>
<evidence type="ECO:0000256" key="1">
    <source>
        <dbReference type="ARBA" id="ARBA00001770"/>
    </source>
</evidence>
<dbReference type="PROSITE" id="PS01333">
    <property type="entry name" value="PYRASE_GLU"/>
    <property type="match status" value="1"/>
</dbReference>
<dbReference type="GO" id="GO:0005829">
    <property type="term" value="C:cytosol"/>
    <property type="evidence" value="ECO:0007669"/>
    <property type="project" value="InterPro"/>
</dbReference>
<dbReference type="NCBIfam" id="TIGR00504">
    <property type="entry name" value="pyro_pdase"/>
    <property type="match status" value="1"/>
</dbReference>
<dbReference type="InterPro" id="IPR033694">
    <property type="entry name" value="PGPEP1_Cys_AS"/>
</dbReference>